<proteinExistence type="predicted"/>
<keyword evidence="2" id="KW-1185">Reference proteome</keyword>
<dbReference type="AlphaFoldDB" id="A0A417YGT5"/>
<dbReference type="Proteomes" id="UP000285456">
    <property type="component" value="Unassembled WGS sequence"/>
</dbReference>
<comment type="caution">
    <text evidence="1">The sequence shown here is derived from an EMBL/GenBank/DDBJ whole genome shotgun (WGS) entry which is preliminary data.</text>
</comment>
<dbReference type="OrthoDB" id="2974240at2"/>
<evidence type="ECO:0000313" key="1">
    <source>
        <dbReference type="EMBL" id="RHW32038.1"/>
    </source>
</evidence>
<reference evidence="1 2" key="1">
    <citation type="journal article" date="2007" name="Int. J. Syst. Evol. Microbiol.">
        <title>Oceanobacillus profundus sp. nov., isolated from a deep-sea sediment core.</title>
        <authorList>
            <person name="Kim Y.G."/>
            <person name="Choi D.H."/>
            <person name="Hyun S."/>
            <person name="Cho B.C."/>
        </authorList>
    </citation>
    <scope>NUCLEOTIDE SEQUENCE [LARGE SCALE GENOMIC DNA]</scope>
    <source>
        <strain evidence="1 2">DSM 18246</strain>
    </source>
</reference>
<organism evidence="1 2">
    <name type="scientific">Oceanobacillus profundus</name>
    <dbReference type="NCBI Taxonomy" id="372463"/>
    <lineage>
        <taxon>Bacteria</taxon>
        <taxon>Bacillati</taxon>
        <taxon>Bacillota</taxon>
        <taxon>Bacilli</taxon>
        <taxon>Bacillales</taxon>
        <taxon>Bacillaceae</taxon>
        <taxon>Oceanobacillus</taxon>
    </lineage>
</organism>
<dbReference type="SUPFAM" id="SSF160719">
    <property type="entry name" value="gpW/gp25-like"/>
    <property type="match status" value="1"/>
</dbReference>
<protein>
    <submittedName>
        <fullName evidence="1">Uncharacterized protein</fullName>
    </submittedName>
</protein>
<name>A0A417YGT5_9BACI</name>
<dbReference type="EMBL" id="QWEH01000007">
    <property type="protein sequence ID" value="RHW32038.1"/>
    <property type="molecule type" value="Genomic_DNA"/>
</dbReference>
<dbReference type="Gene3D" id="3.10.450.40">
    <property type="match status" value="1"/>
</dbReference>
<sequence>MDLPYDYRLYRILEGDFMLGEADNAGGVDFKMTTGHESGAQDATNRLRTQKGDWRSHPNLGANLELLEGESNTRETGERGVEQIKDALTYDSRFSDSDVTVRAVPTSIEQIDFYAIIDSDNREPIVVKDTLNL</sequence>
<accession>A0A417YGT5</accession>
<evidence type="ECO:0000313" key="2">
    <source>
        <dbReference type="Proteomes" id="UP000285456"/>
    </source>
</evidence>
<gene>
    <name evidence="1" type="ORF">D1B32_12260</name>
</gene>